<dbReference type="InterPro" id="IPR005467">
    <property type="entry name" value="His_kinase_dom"/>
</dbReference>
<sequence>MIEVVAEQYLEMYRVTPIGVELFGELEQPSGEALRSLARATLADEAHEALHGRPPAVSEAAELGRHTRMVAHELRNILVPVQLTLKQLRRQGSGEGFVTENAGSLDNIASGLERALRFATDTARVTSQGTSRDELFAAEAAVRDAIVAVESDLRHPVEFESTAGVERVYLRGRRERFVLAILNLLRNASQAGGVEVRIFVRAEMTGGTGARLVVMVEDDGPGVPVEQQAAIFADGVSFRAGGSGHGLALVRGVVEDELRGSIHYEPSQRGGARFVLRLPIPLEGVT</sequence>
<proteinExistence type="predicted"/>
<keyword evidence="5 8" id="KW-0418">Kinase</keyword>
<dbReference type="InterPro" id="IPR004358">
    <property type="entry name" value="Sig_transdc_His_kin-like_C"/>
</dbReference>
<organism evidence="8 9">
    <name type="scientific">Nannocystis pusilla</name>
    <dbReference type="NCBI Taxonomy" id="889268"/>
    <lineage>
        <taxon>Bacteria</taxon>
        <taxon>Pseudomonadati</taxon>
        <taxon>Myxococcota</taxon>
        <taxon>Polyangia</taxon>
        <taxon>Nannocystales</taxon>
        <taxon>Nannocystaceae</taxon>
        <taxon>Nannocystis</taxon>
    </lineage>
</organism>
<dbReference type="EMBL" id="JAIRAU010000027">
    <property type="protein sequence ID" value="MBZ5711411.1"/>
    <property type="molecule type" value="Genomic_DNA"/>
</dbReference>
<evidence type="ECO:0000256" key="3">
    <source>
        <dbReference type="ARBA" id="ARBA00022553"/>
    </source>
</evidence>
<evidence type="ECO:0000256" key="4">
    <source>
        <dbReference type="ARBA" id="ARBA00022679"/>
    </source>
</evidence>
<comment type="catalytic activity">
    <reaction evidence="1">
        <text>ATP + protein L-histidine = ADP + protein N-phospho-L-histidine.</text>
        <dbReference type="EC" id="2.7.13.3"/>
    </reaction>
</comment>
<dbReference type="Pfam" id="PF02518">
    <property type="entry name" value="HATPase_c"/>
    <property type="match status" value="1"/>
</dbReference>
<dbReference type="PROSITE" id="PS50109">
    <property type="entry name" value="HIS_KIN"/>
    <property type="match status" value="1"/>
</dbReference>
<keyword evidence="4" id="KW-0808">Transferase</keyword>
<comment type="caution">
    <text evidence="8">The sequence shown here is derived from an EMBL/GenBank/DDBJ whole genome shotgun (WGS) entry which is preliminary data.</text>
</comment>
<gene>
    <name evidence="8" type="ORF">K7C98_19405</name>
</gene>
<dbReference type="InterPro" id="IPR003594">
    <property type="entry name" value="HATPase_dom"/>
</dbReference>
<evidence type="ECO:0000256" key="2">
    <source>
        <dbReference type="ARBA" id="ARBA00012438"/>
    </source>
</evidence>
<dbReference type="Proteomes" id="UP001139031">
    <property type="component" value="Unassembled WGS sequence"/>
</dbReference>
<dbReference type="SUPFAM" id="SSF55874">
    <property type="entry name" value="ATPase domain of HSP90 chaperone/DNA topoisomerase II/histidine kinase"/>
    <property type="match status" value="1"/>
</dbReference>
<name>A0ABS7TT64_9BACT</name>
<evidence type="ECO:0000256" key="6">
    <source>
        <dbReference type="ARBA" id="ARBA00023012"/>
    </source>
</evidence>
<evidence type="ECO:0000313" key="8">
    <source>
        <dbReference type="EMBL" id="MBZ5711411.1"/>
    </source>
</evidence>
<accession>A0ABS7TT64</accession>
<dbReference type="PRINTS" id="PR00344">
    <property type="entry name" value="BCTRLSENSOR"/>
</dbReference>
<keyword evidence="9" id="KW-1185">Reference proteome</keyword>
<dbReference type="EC" id="2.7.13.3" evidence="2"/>
<evidence type="ECO:0000313" key="9">
    <source>
        <dbReference type="Proteomes" id="UP001139031"/>
    </source>
</evidence>
<dbReference type="SMART" id="SM00387">
    <property type="entry name" value="HATPase_c"/>
    <property type="match status" value="1"/>
</dbReference>
<dbReference type="PANTHER" id="PTHR44936:SF9">
    <property type="entry name" value="SENSOR PROTEIN CREC"/>
    <property type="match status" value="1"/>
</dbReference>
<dbReference type="RefSeq" id="WP_224193175.1">
    <property type="nucleotide sequence ID" value="NZ_JAIRAU010000027.1"/>
</dbReference>
<keyword evidence="3" id="KW-0597">Phosphoprotein</keyword>
<protein>
    <recommendedName>
        <fullName evidence="2">histidine kinase</fullName>
        <ecNumber evidence="2">2.7.13.3</ecNumber>
    </recommendedName>
</protein>
<dbReference type="PANTHER" id="PTHR44936">
    <property type="entry name" value="SENSOR PROTEIN CREC"/>
    <property type="match status" value="1"/>
</dbReference>
<evidence type="ECO:0000256" key="1">
    <source>
        <dbReference type="ARBA" id="ARBA00000085"/>
    </source>
</evidence>
<keyword evidence="6" id="KW-0902">Two-component regulatory system</keyword>
<evidence type="ECO:0000259" key="7">
    <source>
        <dbReference type="PROSITE" id="PS50109"/>
    </source>
</evidence>
<dbReference type="InterPro" id="IPR050980">
    <property type="entry name" value="2C_sensor_his_kinase"/>
</dbReference>
<dbReference type="InterPro" id="IPR036890">
    <property type="entry name" value="HATPase_C_sf"/>
</dbReference>
<dbReference type="GO" id="GO:0016301">
    <property type="term" value="F:kinase activity"/>
    <property type="evidence" value="ECO:0007669"/>
    <property type="project" value="UniProtKB-KW"/>
</dbReference>
<reference evidence="8" key="1">
    <citation type="submission" date="2021-08" db="EMBL/GenBank/DDBJ databases">
        <authorList>
            <person name="Stevens D.C."/>
        </authorList>
    </citation>
    <scope>NUCLEOTIDE SEQUENCE</scope>
    <source>
        <strain evidence="8">DSM 53165</strain>
    </source>
</reference>
<evidence type="ECO:0000256" key="5">
    <source>
        <dbReference type="ARBA" id="ARBA00022777"/>
    </source>
</evidence>
<feature type="domain" description="Histidine kinase" evidence="7">
    <location>
        <begin position="69"/>
        <end position="282"/>
    </location>
</feature>
<dbReference type="Gene3D" id="3.30.565.10">
    <property type="entry name" value="Histidine kinase-like ATPase, C-terminal domain"/>
    <property type="match status" value="1"/>
</dbReference>